<comment type="caution">
    <text evidence="20">The sequence shown here is derived from an EMBL/GenBank/DDBJ whole genome shotgun (WGS) entry which is preliminary data.</text>
</comment>
<accession>A0A838YW98</accession>
<evidence type="ECO:0000256" key="16">
    <source>
        <dbReference type="ARBA" id="ARBA00023209"/>
    </source>
</evidence>
<keyword evidence="13 19" id="KW-1133">Transmembrane helix</keyword>
<evidence type="ECO:0000313" key="20">
    <source>
        <dbReference type="EMBL" id="MBA4723645.1"/>
    </source>
</evidence>
<evidence type="ECO:0000256" key="7">
    <source>
        <dbReference type="ARBA" id="ARBA00019373"/>
    </source>
</evidence>
<comment type="similarity">
    <text evidence="5 18">Belongs to the CDS family.</text>
</comment>
<evidence type="ECO:0000256" key="5">
    <source>
        <dbReference type="ARBA" id="ARBA00010185"/>
    </source>
</evidence>
<dbReference type="GO" id="GO:0016024">
    <property type="term" value="P:CDP-diacylglycerol biosynthetic process"/>
    <property type="evidence" value="ECO:0007669"/>
    <property type="project" value="UniProtKB-UniPathway"/>
</dbReference>
<evidence type="ECO:0000256" key="6">
    <source>
        <dbReference type="ARBA" id="ARBA00012487"/>
    </source>
</evidence>
<feature type="transmembrane region" description="Helical" evidence="19">
    <location>
        <begin position="80"/>
        <end position="100"/>
    </location>
</feature>
<evidence type="ECO:0000313" key="21">
    <source>
        <dbReference type="Proteomes" id="UP000585327"/>
    </source>
</evidence>
<gene>
    <name evidence="20" type="ORF">H2021_00355</name>
</gene>
<keyword evidence="15 19" id="KW-0472">Membrane</keyword>
<evidence type="ECO:0000256" key="15">
    <source>
        <dbReference type="ARBA" id="ARBA00023136"/>
    </source>
</evidence>
<sequence>MEKEFKSNFLTRSITAVLLTLPIVGIVYFENTYILLTSVFLLLYASNTEWLNNSNNQILFGKVLFLILLFSYLFASVNLIQLTILISVLFWLVFSIYLVLGKTSKLSLVSFDNIYIRFLTLLSFYSCSLYLVKVTDIFVFSNFILFFILIINSAISDSSAYLVGSSIGNTPLFQDISPNKSLEGFLGGLGGCFLFGAGIYYIFEIPATFIIVLVIGSFFAFVGDYFFSFLKRKSGIKDTGNILPGHGGLLDRIDSHLSSFPVLIFLIILLYT</sequence>
<dbReference type="Proteomes" id="UP000585327">
    <property type="component" value="Unassembled WGS sequence"/>
</dbReference>
<dbReference type="EMBL" id="JACETM010000001">
    <property type="protein sequence ID" value="MBA4723645.1"/>
    <property type="molecule type" value="Genomic_DNA"/>
</dbReference>
<reference evidence="20 21" key="1">
    <citation type="submission" date="2020-06" db="EMBL/GenBank/DDBJ databases">
        <title>Dysbiosis in marine aquaculture revealed through microbiome analysis: reverse ecology for environmental sustainability.</title>
        <authorList>
            <person name="Haro-Moreno J.M."/>
            <person name="Coutinho F.H."/>
            <person name="Zaragoza-Solas A."/>
            <person name="Picazo A."/>
            <person name="Almagro-Moreno S."/>
            <person name="Lopez-Perez M."/>
        </authorList>
    </citation>
    <scope>NUCLEOTIDE SEQUENCE [LARGE SCALE GENOMIC DNA]</scope>
    <source>
        <strain evidence="20">MCMED-G42</strain>
    </source>
</reference>
<feature type="transmembrane region" description="Helical" evidence="19">
    <location>
        <begin position="112"/>
        <end position="131"/>
    </location>
</feature>
<organism evidence="20 21">
    <name type="scientific">SAR86 cluster bacterium</name>
    <dbReference type="NCBI Taxonomy" id="2030880"/>
    <lineage>
        <taxon>Bacteria</taxon>
        <taxon>Pseudomonadati</taxon>
        <taxon>Pseudomonadota</taxon>
        <taxon>Gammaproteobacteria</taxon>
        <taxon>SAR86 cluster</taxon>
    </lineage>
</organism>
<keyword evidence="11 18" id="KW-0812">Transmembrane</keyword>
<dbReference type="GO" id="GO:0004605">
    <property type="term" value="F:phosphatidate cytidylyltransferase activity"/>
    <property type="evidence" value="ECO:0007669"/>
    <property type="project" value="UniProtKB-EC"/>
</dbReference>
<dbReference type="InterPro" id="IPR000374">
    <property type="entry name" value="PC_trans"/>
</dbReference>
<comment type="subcellular location">
    <subcellularLocation>
        <location evidence="2">Cell membrane</location>
        <topology evidence="2">Multi-pass membrane protein</topology>
    </subcellularLocation>
</comment>
<name>A0A838YW98_9GAMM</name>
<feature type="transmembrane region" description="Helical" evidence="19">
    <location>
        <begin position="58"/>
        <end position="74"/>
    </location>
</feature>
<feature type="transmembrane region" description="Helical" evidence="19">
    <location>
        <begin position="137"/>
        <end position="163"/>
    </location>
</feature>
<feature type="transmembrane region" description="Helical" evidence="19">
    <location>
        <begin position="184"/>
        <end position="203"/>
    </location>
</feature>
<keyword evidence="9" id="KW-0444">Lipid biosynthesis</keyword>
<feature type="transmembrane region" description="Helical" evidence="19">
    <location>
        <begin position="209"/>
        <end position="227"/>
    </location>
</feature>
<dbReference type="PROSITE" id="PS01315">
    <property type="entry name" value="CDS"/>
    <property type="match status" value="1"/>
</dbReference>
<evidence type="ECO:0000256" key="10">
    <source>
        <dbReference type="ARBA" id="ARBA00022679"/>
    </source>
</evidence>
<evidence type="ECO:0000256" key="19">
    <source>
        <dbReference type="SAM" id="Phobius"/>
    </source>
</evidence>
<evidence type="ECO:0000256" key="12">
    <source>
        <dbReference type="ARBA" id="ARBA00022695"/>
    </source>
</evidence>
<evidence type="ECO:0000256" key="4">
    <source>
        <dbReference type="ARBA" id="ARBA00005189"/>
    </source>
</evidence>
<evidence type="ECO:0000256" key="11">
    <source>
        <dbReference type="ARBA" id="ARBA00022692"/>
    </source>
</evidence>
<keyword evidence="14" id="KW-0443">Lipid metabolism</keyword>
<keyword evidence="16" id="KW-0594">Phospholipid biosynthesis</keyword>
<keyword evidence="10 18" id="KW-0808">Transferase</keyword>
<dbReference type="UniPathway" id="UPA00557">
    <property type="reaction ID" value="UER00614"/>
</dbReference>
<evidence type="ECO:0000256" key="18">
    <source>
        <dbReference type="RuleBase" id="RU003938"/>
    </source>
</evidence>
<dbReference type="EC" id="2.7.7.41" evidence="6 18"/>
<keyword evidence="17" id="KW-1208">Phospholipid metabolism</keyword>
<evidence type="ECO:0000256" key="3">
    <source>
        <dbReference type="ARBA" id="ARBA00005119"/>
    </source>
</evidence>
<evidence type="ECO:0000256" key="2">
    <source>
        <dbReference type="ARBA" id="ARBA00004651"/>
    </source>
</evidence>
<comment type="catalytic activity">
    <reaction evidence="1 18">
        <text>a 1,2-diacyl-sn-glycero-3-phosphate + CTP + H(+) = a CDP-1,2-diacyl-sn-glycerol + diphosphate</text>
        <dbReference type="Rhea" id="RHEA:16229"/>
        <dbReference type="ChEBI" id="CHEBI:15378"/>
        <dbReference type="ChEBI" id="CHEBI:33019"/>
        <dbReference type="ChEBI" id="CHEBI:37563"/>
        <dbReference type="ChEBI" id="CHEBI:58332"/>
        <dbReference type="ChEBI" id="CHEBI:58608"/>
        <dbReference type="EC" id="2.7.7.41"/>
    </reaction>
</comment>
<proteinExistence type="inferred from homology"/>
<keyword evidence="8" id="KW-1003">Cell membrane</keyword>
<comment type="pathway">
    <text evidence="3 18">Phospholipid metabolism; CDP-diacylglycerol biosynthesis; CDP-diacylglycerol from sn-glycerol 3-phosphate: step 3/3.</text>
</comment>
<comment type="pathway">
    <text evidence="4">Lipid metabolism.</text>
</comment>
<evidence type="ECO:0000256" key="13">
    <source>
        <dbReference type="ARBA" id="ARBA00022989"/>
    </source>
</evidence>
<dbReference type="GO" id="GO:0005886">
    <property type="term" value="C:plasma membrane"/>
    <property type="evidence" value="ECO:0007669"/>
    <property type="project" value="UniProtKB-SubCell"/>
</dbReference>
<evidence type="ECO:0000256" key="8">
    <source>
        <dbReference type="ARBA" id="ARBA00022475"/>
    </source>
</evidence>
<evidence type="ECO:0000256" key="14">
    <source>
        <dbReference type="ARBA" id="ARBA00023098"/>
    </source>
</evidence>
<dbReference type="PANTHER" id="PTHR46382">
    <property type="entry name" value="PHOSPHATIDATE CYTIDYLYLTRANSFERASE"/>
    <property type="match status" value="1"/>
</dbReference>
<dbReference type="Pfam" id="PF01148">
    <property type="entry name" value="CTP_transf_1"/>
    <property type="match status" value="1"/>
</dbReference>
<keyword evidence="12 18" id="KW-0548">Nucleotidyltransferase</keyword>
<protein>
    <recommendedName>
        <fullName evidence="7 18">Phosphatidate cytidylyltransferase</fullName>
        <ecNumber evidence="6 18">2.7.7.41</ecNumber>
    </recommendedName>
</protein>
<evidence type="ECO:0000256" key="17">
    <source>
        <dbReference type="ARBA" id="ARBA00023264"/>
    </source>
</evidence>
<dbReference type="AlphaFoldDB" id="A0A838YW98"/>
<evidence type="ECO:0000256" key="1">
    <source>
        <dbReference type="ARBA" id="ARBA00001698"/>
    </source>
</evidence>
<dbReference type="PANTHER" id="PTHR46382:SF1">
    <property type="entry name" value="PHOSPHATIDATE CYTIDYLYLTRANSFERASE"/>
    <property type="match status" value="1"/>
</dbReference>
<feature type="transmembrane region" description="Helical" evidence="19">
    <location>
        <begin position="253"/>
        <end position="271"/>
    </location>
</feature>
<evidence type="ECO:0000256" key="9">
    <source>
        <dbReference type="ARBA" id="ARBA00022516"/>
    </source>
</evidence>